<evidence type="ECO:0000256" key="7">
    <source>
        <dbReference type="ARBA" id="ARBA00023125"/>
    </source>
</evidence>
<dbReference type="GO" id="GO:0003700">
    <property type="term" value="F:DNA-binding transcription factor activity"/>
    <property type="evidence" value="ECO:0007669"/>
    <property type="project" value="InterPro"/>
</dbReference>
<keyword evidence="13" id="KW-1185">Reference proteome</keyword>
<name>A0A1I7Z4A6_9BILA</name>
<dbReference type="GO" id="GO:0000978">
    <property type="term" value="F:RNA polymerase II cis-regulatory region sequence-specific DNA binding"/>
    <property type="evidence" value="ECO:0007669"/>
    <property type="project" value="InterPro"/>
</dbReference>
<dbReference type="CDD" id="cd06960">
    <property type="entry name" value="NR_DBD_HNF4A"/>
    <property type="match status" value="1"/>
</dbReference>
<keyword evidence="6" id="KW-0805">Transcription regulation</keyword>
<keyword evidence="7" id="KW-0238">DNA-binding</keyword>
<dbReference type="SMART" id="SM00399">
    <property type="entry name" value="ZnF_C4"/>
    <property type="match status" value="1"/>
</dbReference>
<dbReference type="InterPro" id="IPR049636">
    <property type="entry name" value="HNF4-like_DBD"/>
</dbReference>
<dbReference type="AlphaFoldDB" id="A0A1I7Z4A6"/>
<keyword evidence="4" id="KW-0863">Zinc-finger</keyword>
<dbReference type="SUPFAM" id="SSF57716">
    <property type="entry name" value="Glucocorticoid receptor-like (DNA-binding domain)"/>
    <property type="match status" value="1"/>
</dbReference>
<evidence type="ECO:0000256" key="1">
    <source>
        <dbReference type="ARBA" id="ARBA00004123"/>
    </source>
</evidence>
<dbReference type="WBParaSite" id="L893_g22631.t1">
    <property type="protein sequence ID" value="L893_g22631.t1"/>
    <property type="gene ID" value="L893_g22631"/>
</dbReference>
<feature type="compositionally biased region" description="Low complexity" evidence="11">
    <location>
        <begin position="274"/>
        <end position="289"/>
    </location>
</feature>
<evidence type="ECO:0000256" key="6">
    <source>
        <dbReference type="ARBA" id="ARBA00023015"/>
    </source>
</evidence>
<dbReference type="Gene3D" id="3.30.50.10">
    <property type="entry name" value="Erythroid Transcription Factor GATA-1, subunit A"/>
    <property type="match status" value="1"/>
</dbReference>
<evidence type="ECO:0000313" key="13">
    <source>
        <dbReference type="Proteomes" id="UP000095287"/>
    </source>
</evidence>
<dbReference type="InterPro" id="IPR001628">
    <property type="entry name" value="Znf_hrmn_rcpt"/>
</dbReference>
<reference evidence="14" key="1">
    <citation type="submission" date="2016-11" db="UniProtKB">
        <authorList>
            <consortium name="WormBaseParasite"/>
        </authorList>
    </citation>
    <scope>IDENTIFICATION</scope>
</reference>
<feature type="region of interest" description="Disordered" evidence="11">
    <location>
        <begin position="274"/>
        <end position="296"/>
    </location>
</feature>
<dbReference type="PROSITE" id="PS00031">
    <property type="entry name" value="NUCLEAR_REC_DBD_1"/>
    <property type="match status" value="1"/>
</dbReference>
<evidence type="ECO:0000256" key="11">
    <source>
        <dbReference type="SAM" id="MobiDB-lite"/>
    </source>
</evidence>
<comment type="similarity">
    <text evidence="2">Belongs to the nuclear hormone receptor family.</text>
</comment>
<evidence type="ECO:0000256" key="4">
    <source>
        <dbReference type="ARBA" id="ARBA00022771"/>
    </source>
</evidence>
<evidence type="ECO:0000259" key="12">
    <source>
        <dbReference type="PROSITE" id="PS51030"/>
    </source>
</evidence>
<dbReference type="PRINTS" id="PR00047">
    <property type="entry name" value="STROIDFINGER"/>
</dbReference>
<keyword evidence="9" id="KW-0675">Receptor</keyword>
<dbReference type="Pfam" id="PF00105">
    <property type="entry name" value="zf-C4"/>
    <property type="match status" value="1"/>
</dbReference>
<dbReference type="PANTHER" id="PTHR46397">
    <property type="entry name" value="NUCLEAR HORMONE RECEPTOR FAMILY-RELATED"/>
    <property type="match status" value="1"/>
</dbReference>
<dbReference type="PANTHER" id="PTHR46397:SF5">
    <property type="entry name" value="NUCLEAR HORMONE RECEPTOR FAMILY MEMBER NHR-20"/>
    <property type="match status" value="1"/>
</dbReference>
<evidence type="ECO:0000256" key="3">
    <source>
        <dbReference type="ARBA" id="ARBA00022723"/>
    </source>
</evidence>
<evidence type="ECO:0000256" key="2">
    <source>
        <dbReference type="ARBA" id="ARBA00005993"/>
    </source>
</evidence>
<sequence>MQLRGQSGDNRKTASCLRPLLLACRRYHSLSTCATASAALTLSRSRRRGSRPRETFLISPMPPTVATDDAVPAQVLGKLKCLICSSHASGFHFDAQSCSACAAFFRRTVVLKKGYQCSNKEFPNRCNISYMEPKLCRACRFRKCLESGMDRNSVQPQKTTEQKQRNYFTVSGLKRNKRFAVPEVRAALKHKQPLPYYCQRNNVLVSLVNEELRTAERRRIAFCNGDANRMFQPGQNPSVMATPTECSNLDRMPTLWKISNRSALKPIGNRSASTFSSCSSGFGPGQSSSTYALRTR</sequence>
<evidence type="ECO:0000256" key="10">
    <source>
        <dbReference type="ARBA" id="ARBA00023242"/>
    </source>
</evidence>
<dbReference type="GO" id="GO:0005634">
    <property type="term" value="C:nucleus"/>
    <property type="evidence" value="ECO:0007669"/>
    <property type="project" value="UniProtKB-SubCell"/>
</dbReference>
<dbReference type="GO" id="GO:0008270">
    <property type="term" value="F:zinc ion binding"/>
    <property type="evidence" value="ECO:0007669"/>
    <property type="project" value="UniProtKB-KW"/>
</dbReference>
<evidence type="ECO:0000313" key="14">
    <source>
        <dbReference type="WBParaSite" id="L893_g22631.t1"/>
    </source>
</evidence>
<dbReference type="PROSITE" id="PS51030">
    <property type="entry name" value="NUCLEAR_REC_DBD_2"/>
    <property type="match status" value="1"/>
</dbReference>
<keyword evidence="5" id="KW-0862">Zinc</keyword>
<accession>A0A1I7Z4A6</accession>
<comment type="subcellular location">
    <subcellularLocation>
        <location evidence="1">Nucleus</location>
    </subcellularLocation>
</comment>
<dbReference type="Proteomes" id="UP000095287">
    <property type="component" value="Unplaced"/>
</dbReference>
<keyword evidence="3" id="KW-0479">Metal-binding</keyword>
<organism evidence="13 14">
    <name type="scientific">Steinernema glaseri</name>
    <dbReference type="NCBI Taxonomy" id="37863"/>
    <lineage>
        <taxon>Eukaryota</taxon>
        <taxon>Metazoa</taxon>
        <taxon>Ecdysozoa</taxon>
        <taxon>Nematoda</taxon>
        <taxon>Chromadorea</taxon>
        <taxon>Rhabditida</taxon>
        <taxon>Tylenchina</taxon>
        <taxon>Panagrolaimomorpha</taxon>
        <taxon>Strongyloidoidea</taxon>
        <taxon>Steinernematidae</taxon>
        <taxon>Steinernema</taxon>
    </lineage>
</organism>
<evidence type="ECO:0000256" key="8">
    <source>
        <dbReference type="ARBA" id="ARBA00023163"/>
    </source>
</evidence>
<evidence type="ECO:0000256" key="9">
    <source>
        <dbReference type="ARBA" id="ARBA00023170"/>
    </source>
</evidence>
<protein>
    <submittedName>
        <fullName evidence="14">Nuclear receptor domain-containing protein</fullName>
    </submittedName>
</protein>
<dbReference type="InterPro" id="IPR013088">
    <property type="entry name" value="Znf_NHR/GATA"/>
</dbReference>
<evidence type="ECO:0000256" key="5">
    <source>
        <dbReference type="ARBA" id="ARBA00022833"/>
    </source>
</evidence>
<proteinExistence type="inferred from homology"/>
<keyword evidence="8" id="KW-0804">Transcription</keyword>
<keyword evidence="10" id="KW-0539">Nucleus</keyword>
<feature type="domain" description="Nuclear receptor" evidence="12">
    <location>
        <begin position="78"/>
        <end position="156"/>
    </location>
</feature>